<dbReference type="SUPFAM" id="SSF49464">
    <property type="entry name" value="Carboxypeptidase regulatory domain-like"/>
    <property type="match status" value="1"/>
</dbReference>
<keyword evidence="3" id="KW-1185">Reference proteome</keyword>
<feature type="signal peptide" evidence="1">
    <location>
        <begin position="1"/>
        <end position="18"/>
    </location>
</feature>
<keyword evidence="1" id="KW-0732">Signal</keyword>
<keyword evidence="2" id="KW-0121">Carboxypeptidase</keyword>
<accession>A0A9X2CQD3</accession>
<name>A0A9X2CQD3_9FLAO</name>
<proteinExistence type="predicted"/>
<protein>
    <submittedName>
        <fullName evidence="2">Carboxypeptidase-like regulatory domain-containing protein</fullName>
    </submittedName>
</protein>
<dbReference type="Proteomes" id="UP001139521">
    <property type="component" value="Unassembled WGS sequence"/>
</dbReference>
<feature type="chain" id="PRO_5040887475" evidence="1">
    <location>
        <begin position="19"/>
        <end position="376"/>
    </location>
</feature>
<dbReference type="InterPro" id="IPR008969">
    <property type="entry name" value="CarboxyPept-like_regulatory"/>
</dbReference>
<evidence type="ECO:0000313" key="2">
    <source>
        <dbReference type="EMBL" id="MCL6219603.1"/>
    </source>
</evidence>
<dbReference type="EMBL" id="JAKHSK010000023">
    <property type="protein sequence ID" value="MCL6219603.1"/>
    <property type="molecule type" value="Genomic_DNA"/>
</dbReference>
<dbReference type="RefSeq" id="WP_249602320.1">
    <property type="nucleotide sequence ID" value="NZ_JAKHSK010000023.1"/>
</dbReference>
<sequence length="376" mass="44132">MMRYLLLILLFCSFQFRAQSRIEAIVLDAETRKPLEFVDVYNSKNYTSTNSDGRFEFTTNGDTIKFNRLGYVSKSFAISAIIGDTIYLNQAAESLDEVHLLDKGIYKKMIDHLEDNYPIHPYKERFFLRAIVEKDGHITKLADANGKLERQRLLGDLKTDQRPRKNYTIEIENLRKAEIREDDIEFIFPSFERYFDLSSLIVSLSDSVQVELSNYGDDLVKLYVHKEASEAYLIINTENYAVEESYIKIGYPDAEFETGKNTENRTLYNIFHSFYKKLPNEKYILIKSFHEAAIECKYENKMFTYIQRINYLSNDHFGNFEVNRNIRAKKDIFNVGTKYISGFWDDQNQLLLTKEMQAFIEKVKAGDSDFKIKSNF</sequence>
<comment type="caution">
    <text evidence="2">The sequence shown here is derived from an EMBL/GenBank/DDBJ whole genome shotgun (WGS) entry which is preliminary data.</text>
</comment>
<reference evidence="2" key="1">
    <citation type="submission" date="2022-01" db="EMBL/GenBank/DDBJ databases">
        <title>Genome sequencing of Zunongwangia sp. M21534 genome.</title>
        <authorList>
            <person name="Chen Y."/>
            <person name="Dong C."/>
            <person name="Shao Z."/>
        </authorList>
    </citation>
    <scope>NUCLEOTIDE SEQUENCE</scope>
    <source>
        <strain evidence="2">MCCC M21534</strain>
    </source>
</reference>
<dbReference type="GO" id="GO:0004180">
    <property type="term" value="F:carboxypeptidase activity"/>
    <property type="evidence" value="ECO:0007669"/>
    <property type="project" value="UniProtKB-KW"/>
</dbReference>
<organism evidence="2 3">
    <name type="scientific">Zunongwangia pacifica</name>
    <dbReference type="NCBI Taxonomy" id="2911062"/>
    <lineage>
        <taxon>Bacteria</taxon>
        <taxon>Pseudomonadati</taxon>
        <taxon>Bacteroidota</taxon>
        <taxon>Flavobacteriia</taxon>
        <taxon>Flavobacteriales</taxon>
        <taxon>Flavobacteriaceae</taxon>
        <taxon>Zunongwangia</taxon>
    </lineage>
</organism>
<dbReference type="AlphaFoldDB" id="A0A9X2CQD3"/>
<gene>
    <name evidence="2" type="ORF">L1967_15015</name>
</gene>
<keyword evidence="2" id="KW-0645">Protease</keyword>
<keyword evidence="2" id="KW-0378">Hydrolase</keyword>
<evidence type="ECO:0000256" key="1">
    <source>
        <dbReference type="SAM" id="SignalP"/>
    </source>
</evidence>
<evidence type="ECO:0000313" key="3">
    <source>
        <dbReference type="Proteomes" id="UP001139521"/>
    </source>
</evidence>